<dbReference type="GO" id="GO:0005576">
    <property type="term" value="C:extracellular region"/>
    <property type="evidence" value="ECO:0007669"/>
    <property type="project" value="TreeGrafter"/>
</dbReference>
<dbReference type="OrthoDB" id="122332at2"/>
<evidence type="ECO:0000313" key="1">
    <source>
        <dbReference type="EMBL" id="RWX75421.1"/>
    </source>
</evidence>
<dbReference type="AlphaFoldDB" id="A0A3S3RGR6"/>
<dbReference type="Proteomes" id="UP000287687">
    <property type="component" value="Unassembled WGS sequence"/>
</dbReference>
<evidence type="ECO:0008006" key="3">
    <source>
        <dbReference type="Google" id="ProtNLM"/>
    </source>
</evidence>
<dbReference type="PIRSF" id="PIRSF037256">
    <property type="entry name" value="UCP037256"/>
    <property type="match status" value="1"/>
</dbReference>
<dbReference type="InterPro" id="IPR052755">
    <property type="entry name" value="Lysozyme_Inhibitor_LprI"/>
</dbReference>
<name>A0A3S3RGR6_9HYPH</name>
<protein>
    <recommendedName>
        <fullName evidence="3">Lysozyme inhibitor LprI N-terminal domain-containing protein</fullName>
    </recommendedName>
</protein>
<proteinExistence type="predicted"/>
<dbReference type="PANTHER" id="PTHR37549:SF1">
    <property type="entry name" value="LIPOPROTEIN LPRI"/>
    <property type="match status" value="1"/>
</dbReference>
<dbReference type="PANTHER" id="PTHR37549">
    <property type="entry name" value="LIPOPROTEIN LPRI"/>
    <property type="match status" value="1"/>
</dbReference>
<dbReference type="RefSeq" id="WP_128444307.1">
    <property type="nucleotide sequence ID" value="NZ_SBIP01000004.1"/>
</dbReference>
<evidence type="ECO:0000313" key="2">
    <source>
        <dbReference type="Proteomes" id="UP000287687"/>
    </source>
</evidence>
<dbReference type="InterPro" id="IPR017160">
    <property type="entry name" value="UCP037256"/>
</dbReference>
<organism evidence="1 2">
    <name type="scientific">Neorhizobium lilium</name>
    <dbReference type="NCBI Taxonomy" id="2503024"/>
    <lineage>
        <taxon>Bacteria</taxon>
        <taxon>Pseudomonadati</taxon>
        <taxon>Pseudomonadota</taxon>
        <taxon>Alphaproteobacteria</taxon>
        <taxon>Hyphomicrobiales</taxon>
        <taxon>Rhizobiaceae</taxon>
        <taxon>Rhizobium/Agrobacterium group</taxon>
        <taxon>Neorhizobium</taxon>
    </lineage>
</organism>
<reference evidence="1 2" key="1">
    <citation type="submission" date="2019-01" db="EMBL/GenBank/DDBJ databases">
        <title>The draft genome of Rhizobium sp. 24NR.</title>
        <authorList>
            <person name="Liu L."/>
            <person name="Liang L."/>
            <person name="Shi S."/>
            <person name="Xu L."/>
            <person name="Wang X."/>
            <person name="Li L."/>
            <person name="Zhang X."/>
        </authorList>
    </citation>
    <scope>NUCLEOTIDE SEQUENCE [LARGE SCALE GENOMIC DNA]</scope>
    <source>
        <strain evidence="1 2">24NR</strain>
    </source>
</reference>
<comment type="caution">
    <text evidence="1">The sequence shown here is derived from an EMBL/GenBank/DDBJ whole genome shotgun (WGS) entry which is preliminary data.</text>
</comment>
<gene>
    <name evidence="1" type="ORF">EPK99_17090</name>
</gene>
<sequence length="120" mass="13229">MRDFIHRIGLAGFLFGTGLGAAIHPAAAASFDCERAELAADEKKICDTRSLNDADVKMVTTFDILTGLLPMGSRGTLQEEQSSWLKKRQACNADAECIRNAYSERMKQLDEAYKGLSRPM</sequence>
<accession>A0A3S3RGR6</accession>
<keyword evidence="2" id="KW-1185">Reference proteome</keyword>
<dbReference type="EMBL" id="SBIP01000004">
    <property type="protein sequence ID" value="RWX75421.1"/>
    <property type="molecule type" value="Genomic_DNA"/>
</dbReference>